<evidence type="ECO:0000313" key="4">
    <source>
        <dbReference type="EMBL" id="QJB04469.1"/>
    </source>
</evidence>
<proteinExistence type="predicted"/>
<feature type="region of interest" description="Disordered" evidence="2">
    <location>
        <begin position="124"/>
        <end position="143"/>
    </location>
</feature>
<evidence type="ECO:0000313" key="3">
    <source>
        <dbReference type="EMBL" id="QJA43422.1"/>
    </source>
</evidence>
<reference evidence="3" key="1">
    <citation type="submission" date="2020-03" db="EMBL/GenBank/DDBJ databases">
        <title>The deep terrestrial virosphere.</title>
        <authorList>
            <person name="Holmfeldt K."/>
            <person name="Nilsson E."/>
            <person name="Simone D."/>
            <person name="Lopez-Fernandez M."/>
            <person name="Wu X."/>
            <person name="de Brujin I."/>
            <person name="Lundin D."/>
            <person name="Andersson A."/>
            <person name="Bertilsson S."/>
            <person name="Dopson M."/>
        </authorList>
    </citation>
    <scope>NUCLEOTIDE SEQUENCE</scope>
    <source>
        <strain evidence="3">MM171A00097</strain>
        <strain evidence="4">MM171B00243</strain>
    </source>
</reference>
<feature type="coiled-coil region" evidence="1">
    <location>
        <begin position="173"/>
        <end position="200"/>
    </location>
</feature>
<organism evidence="3">
    <name type="scientific">viral metagenome</name>
    <dbReference type="NCBI Taxonomy" id="1070528"/>
    <lineage>
        <taxon>unclassified sequences</taxon>
        <taxon>metagenomes</taxon>
        <taxon>organismal metagenomes</taxon>
    </lineage>
</organism>
<protein>
    <submittedName>
        <fullName evidence="3">Uncharacterized protein</fullName>
    </submittedName>
</protein>
<sequence length="232" mass="25975">MEIPEEEIIRRYTSGEAVATLAKSSGETKRLYKVLKKHGIPLRMNRHAPQKIKEPPEPVSRKSRGLSGIAAIERGIQLTSARKWVHKYGAANPEATPAQAQEALEGATGEIVSRSTVRHWLERRKATASEPASEPPPEPPPDIVPADIADALLSRVVKYLHDYDSLLEDRAKLKEMAREVSRLGNELKQVKIEKERLLKIHNDQVKRQSITSVAELQEIASGKELSHARQRN</sequence>
<gene>
    <name evidence="3" type="ORF">MM171A00097_0069</name>
    <name evidence="4" type="ORF">MM171B00243_0023</name>
</gene>
<accession>A0A6H1Z7I6</accession>
<dbReference type="EMBL" id="MT143883">
    <property type="protein sequence ID" value="QJB04469.1"/>
    <property type="molecule type" value="Genomic_DNA"/>
</dbReference>
<feature type="compositionally biased region" description="Pro residues" evidence="2">
    <location>
        <begin position="133"/>
        <end position="143"/>
    </location>
</feature>
<evidence type="ECO:0000256" key="2">
    <source>
        <dbReference type="SAM" id="MobiDB-lite"/>
    </source>
</evidence>
<dbReference type="EMBL" id="MT143710">
    <property type="protein sequence ID" value="QJA43422.1"/>
    <property type="molecule type" value="Genomic_DNA"/>
</dbReference>
<keyword evidence="1" id="KW-0175">Coiled coil</keyword>
<evidence type="ECO:0000256" key="1">
    <source>
        <dbReference type="SAM" id="Coils"/>
    </source>
</evidence>
<name>A0A6H1Z7I6_9ZZZZ</name>
<dbReference type="AlphaFoldDB" id="A0A6H1Z7I6"/>
<dbReference type="Gene3D" id="1.10.10.60">
    <property type="entry name" value="Homeodomain-like"/>
    <property type="match status" value="1"/>
</dbReference>